<organism evidence="2 3">
    <name type="scientific">Strongylus vulgaris</name>
    <name type="common">Blood worm</name>
    <dbReference type="NCBI Taxonomy" id="40348"/>
    <lineage>
        <taxon>Eukaryota</taxon>
        <taxon>Metazoa</taxon>
        <taxon>Ecdysozoa</taxon>
        <taxon>Nematoda</taxon>
        <taxon>Chromadorea</taxon>
        <taxon>Rhabditida</taxon>
        <taxon>Rhabditina</taxon>
        <taxon>Rhabditomorpha</taxon>
        <taxon>Strongyloidea</taxon>
        <taxon>Strongylidae</taxon>
        <taxon>Strongylus</taxon>
    </lineage>
</organism>
<gene>
    <name evidence="2" type="ORF">SVUK_LOCUS3528</name>
</gene>
<keyword evidence="1" id="KW-0175">Coiled coil</keyword>
<proteinExistence type="predicted"/>
<evidence type="ECO:0000313" key="2">
    <source>
        <dbReference type="EMBL" id="VDM68530.1"/>
    </source>
</evidence>
<keyword evidence="3" id="KW-1185">Reference proteome</keyword>
<protein>
    <submittedName>
        <fullName evidence="2">Uncharacterized protein</fullName>
    </submittedName>
</protein>
<sequence length="254" mass="29373">MVKAFFLKHCGTKAGYELVNSDSIFRILTEFCLTQGLTFLPVIRVLCSSSVPFLQELEEAEEKLTLRTKEYKEAIKHRESAKADFEELNNELLDERSKTRRLEKEATEVETKLAQLQSRVDTLKADLRKAESARHEIDMELTKAKQAAESERLLKEGLQAKLAAFGDETPGEEARRLGEELERLNERHAEIVAQEDQKRKQLVEHYQGQLAELQSQFEEKDNELRALRAKLEEERAQFALQQEQNSKNVEVRVE</sequence>
<name>A0A3P7I6R5_STRVU</name>
<feature type="coiled-coil region" evidence="1">
    <location>
        <begin position="54"/>
        <end position="147"/>
    </location>
</feature>
<dbReference type="OrthoDB" id="10479915at2759"/>
<accession>A0A3P7I6R5</accession>
<evidence type="ECO:0000256" key="1">
    <source>
        <dbReference type="SAM" id="Coils"/>
    </source>
</evidence>
<feature type="coiled-coil region" evidence="1">
    <location>
        <begin position="174"/>
        <end position="244"/>
    </location>
</feature>
<dbReference type="EMBL" id="UYYB01009108">
    <property type="protein sequence ID" value="VDM68530.1"/>
    <property type="molecule type" value="Genomic_DNA"/>
</dbReference>
<evidence type="ECO:0000313" key="3">
    <source>
        <dbReference type="Proteomes" id="UP000270094"/>
    </source>
</evidence>
<dbReference type="AlphaFoldDB" id="A0A3P7I6R5"/>
<dbReference type="Proteomes" id="UP000270094">
    <property type="component" value="Unassembled WGS sequence"/>
</dbReference>
<reference evidence="2 3" key="1">
    <citation type="submission" date="2018-11" db="EMBL/GenBank/DDBJ databases">
        <authorList>
            <consortium name="Pathogen Informatics"/>
        </authorList>
    </citation>
    <scope>NUCLEOTIDE SEQUENCE [LARGE SCALE GENOMIC DNA]</scope>
</reference>